<sequence length="50" mass="5589">MEKSTASVLTEENGVTDQLLRKVAWGPTQKATSWPAYLVNDYNFHTVAYG</sequence>
<gene>
    <name evidence="1" type="ORF">CCACVL1_24553</name>
</gene>
<keyword evidence="2" id="KW-1185">Reference proteome</keyword>
<name>A0A1R3GP65_COCAP</name>
<dbReference type="OrthoDB" id="1745689at2759"/>
<comment type="caution">
    <text evidence="1">The sequence shown here is derived from an EMBL/GenBank/DDBJ whole genome shotgun (WGS) entry which is preliminary data.</text>
</comment>
<protein>
    <submittedName>
        <fullName evidence="1">Uncharacterized protein</fullName>
    </submittedName>
</protein>
<dbReference type="AlphaFoldDB" id="A0A1R3GP65"/>
<dbReference type="Gramene" id="OMO59904">
    <property type="protein sequence ID" value="OMO59904"/>
    <property type="gene ID" value="CCACVL1_24553"/>
</dbReference>
<reference evidence="1 2" key="1">
    <citation type="submission" date="2013-09" db="EMBL/GenBank/DDBJ databases">
        <title>Corchorus capsularis genome sequencing.</title>
        <authorList>
            <person name="Alam M."/>
            <person name="Haque M.S."/>
            <person name="Islam M.S."/>
            <person name="Emdad E.M."/>
            <person name="Islam M.M."/>
            <person name="Ahmed B."/>
            <person name="Halim A."/>
            <person name="Hossen Q.M.M."/>
            <person name="Hossain M.Z."/>
            <person name="Ahmed R."/>
            <person name="Khan M.M."/>
            <person name="Islam R."/>
            <person name="Rashid M.M."/>
            <person name="Khan S.A."/>
            <person name="Rahman M.S."/>
            <person name="Alam M."/>
        </authorList>
    </citation>
    <scope>NUCLEOTIDE SEQUENCE [LARGE SCALE GENOMIC DNA]</scope>
    <source>
        <strain evidence="2">cv. CVL-1</strain>
        <tissue evidence="1">Whole seedling</tissue>
    </source>
</reference>
<proteinExistence type="predicted"/>
<evidence type="ECO:0000313" key="1">
    <source>
        <dbReference type="EMBL" id="OMO59904.1"/>
    </source>
</evidence>
<dbReference type="Proteomes" id="UP000188268">
    <property type="component" value="Unassembled WGS sequence"/>
</dbReference>
<dbReference type="EMBL" id="AWWV01013832">
    <property type="protein sequence ID" value="OMO59904.1"/>
    <property type="molecule type" value="Genomic_DNA"/>
</dbReference>
<evidence type="ECO:0000313" key="2">
    <source>
        <dbReference type="Proteomes" id="UP000188268"/>
    </source>
</evidence>
<accession>A0A1R3GP65</accession>
<organism evidence="1 2">
    <name type="scientific">Corchorus capsularis</name>
    <name type="common">Jute</name>
    <dbReference type="NCBI Taxonomy" id="210143"/>
    <lineage>
        <taxon>Eukaryota</taxon>
        <taxon>Viridiplantae</taxon>
        <taxon>Streptophyta</taxon>
        <taxon>Embryophyta</taxon>
        <taxon>Tracheophyta</taxon>
        <taxon>Spermatophyta</taxon>
        <taxon>Magnoliopsida</taxon>
        <taxon>eudicotyledons</taxon>
        <taxon>Gunneridae</taxon>
        <taxon>Pentapetalae</taxon>
        <taxon>rosids</taxon>
        <taxon>malvids</taxon>
        <taxon>Malvales</taxon>
        <taxon>Malvaceae</taxon>
        <taxon>Grewioideae</taxon>
        <taxon>Apeibeae</taxon>
        <taxon>Corchorus</taxon>
    </lineage>
</organism>